<evidence type="ECO:0000313" key="2">
    <source>
        <dbReference type="Proteomes" id="UP001479436"/>
    </source>
</evidence>
<keyword evidence="2" id="KW-1185">Reference proteome</keyword>
<name>A0ABR2X4A6_9FUNG</name>
<comment type="caution">
    <text evidence="1">The sequence shown here is derived from an EMBL/GenBank/DDBJ whole genome shotgun (WGS) entry which is preliminary data.</text>
</comment>
<evidence type="ECO:0000313" key="1">
    <source>
        <dbReference type="EMBL" id="KAK9768619.1"/>
    </source>
</evidence>
<protein>
    <submittedName>
        <fullName evidence="1">Uncharacterized protein</fullName>
    </submittedName>
</protein>
<reference evidence="1 2" key="1">
    <citation type="submission" date="2023-04" db="EMBL/GenBank/DDBJ databases">
        <title>Genome of Basidiobolus ranarum AG-B5.</title>
        <authorList>
            <person name="Stajich J.E."/>
            <person name="Carter-House D."/>
            <person name="Gryganskyi A."/>
        </authorList>
    </citation>
    <scope>NUCLEOTIDE SEQUENCE [LARGE SCALE GENOMIC DNA]</scope>
    <source>
        <strain evidence="1 2">AG-B5</strain>
    </source>
</reference>
<dbReference type="EMBL" id="JASJQH010000011">
    <property type="protein sequence ID" value="KAK9768619.1"/>
    <property type="molecule type" value="Genomic_DNA"/>
</dbReference>
<dbReference type="Proteomes" id="UP001479436">
    <property type="component" value="Unassembled WGS sequence"/>
</dbReference>
<gene>
    <name evidence="1" type="ORF">K7432_000604</name>
</gene>
<accession>A0ABR2X4A6</accession>
<proteinExistence type="predicted"/>
<organism evidence="1 2">
    <name type="scientific">Basidiobolus ranarum</name>
    <dbReference type="NCBI Taxonomy" id="34480"/>
    <lineage>
        <taxon>Eukaryota</taxon>
        <taxon>Fungi</taxon>
        <taxon>Fungi incertae sedis</taxon>
        <taxon>Zoopagomycota</taxon>
        <taxon>Entomophthoromycotina</taxon>
        <taxon>Basidiobolomycetes</taxon>
        <taxon>Basidiobolales</taxon>
        <taxon>Basidiobolaceae</taxon>
        <taxon>Basidiobolus</taxon>
    </lineage>
</organism>
<sequence length="130" mass="15012">MEELYACSCYRRTKRLVCEDGLTVCVHDSDVRLRIAEQETQRLRFNPIYLSVKKNQVVCQKDSHELICISVKAAKDKSINISESALIDEAIIVVESGLFLEFILYDNCTIQMDGGEVRNYVVYRERSKLK</sequence>